<sequence>MAISCAPNVPEYLTDSAKLVNISKNINTNMFVRWLVADGVSVSQKTFAATLFSMSFDHNDSLVLWLHVLTDALDPTILSVGWIS</sequence>
<accession>A0ABR4BR38</accession>
<proteinExistence type="predicted"/>
<gene>
    <name evidence="1" type="ORF">VTL71DRAFT_9552</name>
</gene>
<evidence type="ECO:0000313" key="1">
    <source>
        <dbReference type="EMBL" id="KAL2060157.1"/>
    </source>
</evidence>
<dbReference type="Proteomes" id="UP001595075">
    <property type="component" value="Unassembled WGS sequence"/>
</dbReference>
<organism evidence="1 2">
    <name type="scientific">Oculimacula yallundae</name>
    <dbReference type="NCBI Taxonomy" id="86028"/>
    <lineage>
        <taxon>Eukaryota</taxon>
        <taxon>Fungi</taxon>
        <taxon>Dikarya</taxon>
        <taxon>Ascomycota</taxon>
        <taxon>Pezizomycotina</taxon>
        <taxon>Leotiomycetes</taxon>
        <taxon>Helotiales</taxon>
        <taxon>Ploettnerulaceae</taxon>
        <taxon>Oculimacula</taxon>
    </lineage>
</organism>
<reference evidence="1 2" key="1">
    <citation type="journal article" date="2024" name="Commun. Biol.">
        <title>Comparative genomic analysis of thermophilic fungi reveals convergent evolutionary adaptations and gene losses.</title>
        <authorList>
            <person name="Steindorff A.S."/>
            <person name="Aguilar-Pontes M.V."/>
            <person name="Robinson A.J."/>
            <person name="Andreopoulos B."/>
            <person name="LaButti K."/>
            <person name="Kuo A."/>
            <person name="Mondo S."/>
            <person name="Riley R."/>
            <person name="Otillar R."/>
            <person name="Haridas S."/>
            <person name="Lipzen A."/>
            <person name="Grimwood J."/>
            <person name="Schmutz J."/>
            <person name="Clum A."/>
            <person name="Reid I.D."/>
            <person name="Moisan M.C."/>
            <person name="Butler G."/>
            <person name="Nguyen T.T.M."/>
            <person name="Dewar K."/>
            <person name="Conant G."/>
            <person name="Drula E."/>
            <person name="Henrissat B."/>
            <person name="Hansel C."/>
            <person name="Singer S."/>
            <person name="Hutchinson M.I."/>
            <person name="de Vries R.P."/>
            <person name="Natvig D.O."/>
            <person name="Powell A.J."/>
            <person name="Tsang A."/>
            <person name="Grigoriev I.V."/>
        </authorList>
    </citation>
    <scope>NUCLEOTIDE SEQUENCE [LARGE SCALE GENOMIC DNA]</scope>
    <source>
        <strain evidence="1 2">CBS 494.80</strain>
    </source>
</reference>
<comment type="caution">
    <text evidence="1">The sequence shown here is derived from an EMBL/GenBank/DDBJ whole genome shotgun (WGS) entry which is preliminary data.</text>
</comment>
<keyword evidence="2" id="KW-1185">Reference proteome</keyword>
<dbReference type="EMBL" id="JAZHXI010000023">
    <property type="protein sequence ID" value="KAL2060157.1"/>
    <property type="molecule type" value="Genomic_DNA"/>
</dbReference>
<protein>
    <submittedName>
        <fullName evidence="1">Uncharacterized protein</fullName>
    </submittedName>
</protein>
<evidence type="ECO:0000313" key="2">
    <source>
        <dbReference type="Proteomes" id="UP001595075"/>
    </source>
</evidence>
<name>A0ABR4BR38_9HELO</name>